<evidence type="ECO:0000313" key="5">
    <source>
        <dbReference type="WBParaSite" id="nRc.2.0.1.t20270-RA"/>
    </source>
</evidence>
<organism evidence="4 5">
    <name type="scientific">Romanomermis culicivorax</name>
    <name type="common">Nematode worm</name>
    <dbReference type="NCBI Taxonomy" id="13658"/>
    <lineage>
        <taxon>Eukaryota</taxon>
        <taxon>Metazoa</taxon>
        <taxon>Ecdysozoa</taxon>
        <taxon>Nematoda</taxon>
        <taxon>Enoplea</taxon>
        <taxon>Dorylaimia</taxon>
        <taxon>Mermithida</taxon>
        <taxon>Mermithoidea</taxon>
        <taxon>Mermithidae</taxon>
        <taxon>Romanomermis</taxon>
    </lineage>
</organism>
<dbReference type="SUPFAM" id="SSF74924">
    <property type="entry name" value="Cap-Gly domain"/>
    <property type="match status" value="2"/>
</dbReference>
<feature type="region of interest" description="Disordered" evidence="2">
    <location>
        <begin position="1"/>
        <end position="24"/>
    </location>
</feature>
<keyword evidence="4" id="KW-1185">Reference proteome</keyword>
<feature type="domain" description="CAP-Gly" evidence="3">
    <location>
        <begin position="165"/>
        <end position="207"/>
    </location>
</feature>
<feature type="region of interest" description="Disordered" evidence="2">
    <location>
        <begin position="119"/>
        <end position="141"/>
    </location>
</feature>
<protein>
    <submittedName>
        <fullName evidence="5">CAP-Gly domain-containing protein</fullName>
    </submittedName>
</protein>
<reference evidence="5" key="1">
    <citation type="submission" date="2022-11" db="UniProtKB">
        <authorList>
            <consortium name="WormBaseParasite"/>
        </authorList>
    </citation>
    <scope>IDENTIFICATION</scope>
</reference>
<dbReference type="InterPro" id="IPR036859">
    <property type="entry name" value="CAP-Gly_dom_sf"/>
</dbReference>
<accession>A0A915J1J4</accession>
<dbReference type="Gene3D" id="2.30.30.190">
    <property type="entry name" value="CAP Gly-rich-like domain"/>
    <property type="match status" value="2"/>
</dbReference>
<dbReference type="PANTHER" id="PTHR18916">
    <property type="entry name" value="DYNACTIN 1-RELATED MICROTUBULE-BINDING"/>
    <property type="match status" value="1"/>
</dbReference>
<evidence type="ECO:0000313" key="4">
    <source>
        <dbReference type="Proteomes" id="UP000887565"/>
    </source>
</evidence>
<keyword evidence="1" id="KW-0175">Coiled coil</keyword>
<feature type="compositionally biased region" description="Basic and acidic residues" evidence="2">
    <location>
        <begin position="1406"/>
        <end position="1415"/>
    </location>
</feature>
<sequence>MSKKASALPKMSTGSRTSAKSSRESLPTAIDSNVVVAAAAADDHYWIIGDRCVYNVNGTPAKIAFLGETRFGDGEWAGLVFDHPIGKNDGSVNGVRYFQCPPNCGLFCRLEKLTKIVERSPSPPNQDAPSNEDEFFGSSSTSLRVGDRAAVLGSPDKKGVVRFLGVTKFAAGRWAGLELDNPNGKNDGSVQGERYFTCRPRYGVFVPVSKLIPTDVKSPPPSSLFRTPKRSSLADSISNLSTISCTSSVRSQAAPPAVRHNVASKLRIGRHETAGGGSQESLSSVFSTASKTSKFKEHLTTAEASSSIKSSAKSSVVENHEECSRNLHALQMQMDQVCLSLQQAVKDSKNFEVLYEEEKTKTDDLQFRLEEEVVVKQQLEAKVAEMERLLTDMPTMTSTPEKAPEKSGESKEYLDKLEGLEFEVKEEILARKEAEKLSENLQQKMECEKAVLQQKISEQGDKLEGLEFEVKEEILARKEVEKLSENLQQKMECEKAALQQKISEQGDEIQFLNSQLSKMHTELDDQNIKSGKFEEKIQNLQSEIEKIRDENEILRQNSKNELEKHIYETRVLQNEAQDLKNQRNLFEEKHDEVQTEYQTLKRELDDLRMRCADSNEKESYINALKLEFHEFKNMSSQRENELQEKLLEMEEVNGIVSLKQEELDILNLKFEECKAESSKVEDELSKKLEEIRTKYANLESVSQNTAFEKQKKIDDLQKSFDEYSAENLKLSEKLLQTEEKFANIIIDSQKNAENQNAEFDNVRNDLNDKICKLEDECKSYIANLEVAEKNKSDFESRNAEFKNMETNLNDKIRKLEDECKNYVSNFELLKEDHKKELMRAENDYKILQESQLKNASDSEKKNVEFHSLEKNFNDKIRKLENECKSHVSNIEVLKKDYEEELRKAGEDYKILQENRMKDASDFETRILKCNALEKDLYDKIFKLEEKCKDYVSKLEILKQHHEEELEKIRIDYQEDECKNHLLNVELTKERHLGDEIDALQRDFDILKVENSKAEQEHHIKFQEMVAQTQELSANRQELIQKLENLNSINFQKEKEMHSLQQSLEEVKQESSKRDRIATETLEKAENKIKSLILQLDKKQKSLDNLQKISDESKALCTKMETVAADAENELKKVVEKLDFVELQLAEKNEQIHLLQSRQNTTELEKDQSNVQTENLKLKYEKICTENESLKSKIIDLERLQAELAGENSAIKLCNQESVKLFEDKEKDCANKSLQLQNLEIERNSLETKCKELENGLHSLENDITILQRELIQSQERNTTLTKDFDAKFESKLKHFNQVSEKYEKVKKEHEKRKTELNQLLDECSTSNELIKNLRLENQRLTNIVKKDLESRSNTKIDNDQDSRLQIEFLNSVIADLGAKNRDLEMKLEIFKNCPKQASGDFSDGENDVKFAEHHPQGHHSKNRGQRGQQRPYCENCEAFLHDTEDCDQVQTF</sequence>
<dbReference type="SMART" id="SM01052">
    <property type="entry name" value="CAP_GLY"/>
    <property type="match status" value="2"/>
</dbReference>
<feature type="coiled-coil region" evidence="1">
    <location>
        <begin position="663"/>
        <end position="914"/>
    </location>
</feature>
<feature type="domain" description="CAP-Gly" evidence="3">
    <location>
        <begin position="67"/>
        <end position="109"/>
    </location>
</feature>
<dbReference type="OMA" id="GKGHNQC"/>
<name>A0A915J1J4_ROMCU</name>
<evidence type="ECO:0000256" key="2">
    <source>
        <dbReference type="SAM" id="MobiDB-lite"/>
    </source>
</evidence>
<dbReference type="Proteomes" id="UP000887565">
    <property type="component" value="Unplaced"/>
</dbReference>
<dbReference type="PROSITE" id="PS00845">
    <property type="entry name" value="CAP_GLY_1"/>
    <property type="match status" value="1"/>
</dbReference>
<dbReference type="WBParaSite" id="nRc.2.0.1.t20270-RA">
    <property type="protein sequence ID" value="nRc.2.0.1.t20270-RA"/>
    <property type="gene ID" value="nRc.2.0.1.g20270"/>
</dbReference>
<feature type="region of interest" description="Disordered" evidence="2">
    <location>
        <begin position="1398"/>
        <end position="1428"/>
    </location>
</feature>
<evidence type="ECO:0000256" key="1">
    <source>
        <dbReference type="SAM" id="Coils"/>
    </source>
</evidence>
<dbReference type="Pfam" id="PF01302">
    <property type="entry name" value="CAP_GLY"/>
    <property type="match status" value="2"/>
</dbReference>
<feature type="coiled-coil region" evidence="1">
    <location>
        <begin position="951"/>
        <end position="1336"/>
    </location>
</feature>
<dbReference type="PROSITE" id="PS50245">
    <property type="entry name" value="CAP_GLY_2"/>
    <property type="match status" value="2"/>
</dbReference>
<dbReference type="InterPro" id="IPR000938">
    <property type="entry name" value="CAP-Gly_domain"/>
</dbReference>
<evidence type="ECO:0000259" key="3">
    <source>
        <dbReference type="PROSITE" id="PS50245"/>
    </source>
</evidence>
<feature type="coiled-coil region" evidence="1">
    <location>
        <begin position="424"/>
        <end position="617"/>
    </location>
</feature>
<proteinExistence type="predicted"/>
<dbReference type="PANTHER" id="PTHR18916:SF82">
    <property type="entry name" value="CAP-GLY DOMAIN-CONTAINING PROTEIN"/>
    <property type="match status" value="1"/>
</dbReference>